<organism evidence="1 2">
    <name type="scientific">Cuscuta epithymum</name>
    <dbReference type="NCBI Taxonomy" id="186058"/>
    <lineage>
        <taxon>Eukaryota</taxon>
        <taxon>Viridiplantae</taxon>
        <taxon>Streptophyta</taxon>
        <taxon>Embryophyta</taxon>
        <taxon>Tracheophyta</taxon>
        <taxon>Spermatophyta</taxon>
        <taxon>Magnoliopsida</taxon>
        <taxon>eudicotyledons</taxon>
        <taxon>Gunneridae</taxon>
        <taxon>Pentapetalae</taxon>
        <taxon>asterids</taxon>
        <taxon>lamiids</taxon>
        <taxon>Solanales</taxon>
        <taxon>Convolvulaceae</taxon>
        <taxon>Cuscuteae</taxon>
        <taxon>Cuscuta</taxon>
        <taxon>Cuscuta subgen. Cuscuta</taxon>
    </lineage>
</organism>
<protein>
    <submittedName>
        <fullName evidence="1">Uncharacterized protein</fullName>
    </submittedName>
</protein>
<name>A0AAV0G5K8_9ASTE</name>
<gene>
    <name evidence="1" type="ORF">CEPIT_LOCUS40246</name>
</gene>
<comment type="caution">
    <text evidence="1">The sequence shown here is derived from an EMBL/GenBank/DDBJ whole genome shotgun (WGS) entry which is preliminary data.</text>
</comment>
<sequence>MHMTKSFVEFFLGRVANLTENKLKIFGMNLWSIWQRRNNLLWEGVYETPKQVITIGAELLHAWERARFLHSPGQTRSNSCTRWQAPPHNHAKCNIDAALFEEGKRAGYDACV</sequence>
<evidence type="ECO:0000313" key="2">
    <source>
        <dbReference type="Proteomes" id="UP001152523"/>
    </source>
</evidence>
<dbReference type="EMBL" id="CAMAPF010001045">
    <property type="protein sequence ID" value="CAH9142886.1"/>
    <property type="molecule type" value="Genomic_DNA"/>
</dbReference>
<keyword evidence="2" id="KW-1185">Reference proteome</keyword>
<dbReference type="AlphaFoldDB" id="A0AAV0G5K8"/>
<proteinExistence type="predicted"/>
<evidence type="ECO:0000313" key="1">
    <source>
        <dbReference type="EMBL" id="CAH9142886.1"/>
    </source>
</evidence>
<accession>A0AAV0G5K8</accession>
<reference evidence="1" key="1">
    <citation type="submission" date="2022-07" db="EMBL/GenBank/DDBJ databases">
        <authorList>
            <person name="Macas J."/>
            <person name="Novak P."/>
            <person name="Neumann P."/>
        </authorList>
    </citation>
    <scope>NUCLEOTIDE SEQUENCE</scope>
</reference>
<dbReference type="Proteomes" id="UP001152523">
    <property type="component" value="Unassembled WGS sequence"/>
</dbReference>